<dbReference type="EMBL" id="CP119917">
    <property type="protein sequence ID" value="WFD15268.1"/>
    <property type="molecule type" value="Genomic_DNA"/>
</dbReference>
<feature type="region of interest" description="Disordered" evidence="1">
    <location>
        <begin position="891"/>
        <end position="911"/>
    </location>
</feature>
<feature type="compositionally biased region" description="Low complexity" evidence="1">
    <location>
        <begin position="402"/>
        <end position="412"/>
    </location>
</feature>
<feature type="region of interest" description="Disordered" evidence="1">
    <location>
        <begin position="585"/>
        <end position="606"/>
    </location>
</feature>
<evidence type="ECO:0000256" key="1">
    <source>
        <dbReference type="SAM" id="MobiDB-lite"/>
    </source>
</evidence>
<feature type="compositionally biased region" description="Low complexity" evidence="1">
    <location>
        <begin position="902"/>
        <end position="911"/>
    </location>
</feature>
<feature type="compositionally biased region" description="Polar residues" evidence="1">
    <location>
        <begin position="413"/>
        <end position="429"/>
    </location>
</feature>
<feature type="compositionally biased region" description="Polar residues" evidence="1">
    <location>
        <begin position="22"/>
        <end position="49"/>
    </location>
</feature>
<evidence type="ECO:0000313" key="3">
    <source>
        <dbReference type="Proteomes" id="UP001217582"/>
    </source>
</evidence>
<feature type="compositionally biased region" description="Polar residues" evidence="1">
    <location>
        <begin position="267"/>
        <end position="279"/>
    </location>
</feature>
<gene>
    <name evidence="2" type="ORF">MARU1_001284</name>
</gene>
<organism evidence="2 3">
    <name type="scientific">Malassezia arunalokei</name>
    <dbReference type="NCBI Taxonomy" id="1514897"/>
    <lineage>
        <taxon>Eukaryota</taxon>
        <taxon>Fungi</taxon>
        <taxon>Dikarya</taxon>
        <taxon>Basidiomycota</taxon>
        <taxon>Ustilaginomycotina</taxon>
        <taxon>Malasseziomycetes</taxon>
        <taxon>Malasseziales</taxon>
        <taxon>Malasseziaceae</taxon>
        <taxon>Malassezia</taxon>
    </lineage>
</organism>
<feature type="compositionally biased region" description="Pro residues" evidence="1">
    <location>
        <begin position="319"/>
        <end position="334"/>
    </location>
</feature>
<feature type="region of interest" description="Disordered" evidence="1">
    <location>
        <begin position="140"/>
        <end position="162"/>
    </location>
</feature>
<feature type="compositionally biased region" description="Polar residues" evidence="1">
    <location>
        <begin position="555"/>
        <end position="569"/>
    </location>
</feature>
<feature type="compositionally biased region" description="Polar residues" evidence="1">
    <location>
        <begin position="958"/>
        <end position="976"/>
    </location>
</feature>
<feature type="region of interest" description="Disordered" evidence="1">
    <location>
        <begin position="635"/>
        <end position="849"/>
    </location>
</feature>
<proteinExistence type="predicted"/>
<feature type="compositionally biased region" description="Polar residues" evidence="1">
    <location>
        <begin position="655"/>
        <end position="679"/>
    </location>
</feature>
<protein>
    <submittedName>
        <fullName evidence="2">Uncharacterized protein</fullName>
    </submittedName>
</protein>
<dbReference type="Proteomes" id="UP001217582">
    <property type="component" value="Chromosome 2"/>
</dbReference>
<accession>A0AAJ5YZD6</accession>
<reference evidence="2 3" key="1">
    <citation type="submission" date="2023-03" db="EMBL/GenBank/DDBJ databases">
        <title>Mating type loci evolution in Malassezia.</title>
        <authorList>
            <person name="Coelho M.A."/>
        </authorList>
    </citation>
    <scope>NUCLEOTIDE SEQUENCE [LARGE SCALE GENOMIC DNA]</scope>
    <source>
        <strain evidence="2 3">CBS 13387</strain>
    </source>
</reference>
<sequence length="1049" mass="109255">MATKASQSRSGLSSTSTMSQKGIAQQQRPSGMSLSTSKLSYDPSGNKSRNFYMPGASRSRVRQDRYTSTTSVHSAAAPGRRRRFNDTREIDVLISEMSAASRKGGLGSPYGSMSFAPSTDSFANGGPAGYTSPYIPGSPTAMSQTSLRGPSRARFGRPGALSSLSQTDVTGISKISKSESGLCRITIPEGMGIGVTDSPYPIFTPPGDIDPMKEGNALRGPAMTSNPDLLLDSEMFALGRPQIPPQSSYSANQGREFNQFGLLPGSKPSTGGTLSDSQTPVSSVSPNPNKPQTPALSQSVKDTADDALPPTQPPLTSTPQPPKQPGPVSTPPRPSATSQPNRATSTPARKPDTSKPPTTPGRYFGFRQPSQPAQNQTTSNGDENKRKGLFSGFFRRIKTPSKSKPPAKMSAKNETPTKTGQKGASNVPSRPSMASKVEPNAAPVKSKSMGEAKEPMQIPKTTGTSTQDSTVQHTSPSPAPHSSNGSIPLASPKVPLAFSTAPNAPVSQTPKTNTPAKSEPLGEQAVIYSGGAVPRSSTPTKPSAVPEVTPHFSDTAPNSPAHSNLPSVQTSQIWPPVASNELTDAASTYAAPEASPSPYVRLSPSADASVPSTQYISYRRPSANATNASPYLGISEPAGSHAVAQPAPASSVSATKTRQSTQALASTVPTMSTATSSSYAPADAPLSSYPDWSSYTTSSTYYQSPPSMPNPVQTMQNSQPKGPANSFTRPNVSTLQAQHPIYTQTSSASASYPQAAMISRMPSRQGMSSEYQQRPASASSPSTVLPPASSNNATLPSYLFTSASEQPVSTADAAPGTQPLMAPPTTKLYPAPSSDFSSHPLSQKPPAYSSTLLLPQAPASSATYLPYTGSGQSITSTDTTFAAPPRGQETVMLSSGSQLRNAASSPLSGSSGGLYAYPSKSSSSYDSAAEYGAPSPTDYMTASTPSLWPLAPIRPTMNNSAELSHTQGTLRDQAQWQDGPRQNHAVPPHISDDPAAASQTDDLSRVSKHSSELDGSKGNGLSLSPSLQALVSLSLADEPQFTADVDVLG</sequence>
<keyword evidence="3" id="KW-1185">Reference proteome</keyword>
<feature type="compositionally biased region" description="Polar residues" evidence="1">
    <location>
        <begin position="368"/>
        <end position="381"/>
    </location>
</feature>
<feature type="compositionally biased region" description="Polar residues" evidence="1">
    <location>
        <begin position="891"/>
        <end position="901"/>
    </location>
</feature>
<feature type="compositionally biased region" description="Low complexity" evidence="1">
    <location>
        <begin position="687"/>
        <end position="705"/>
    </location>
</feature>
<feature type="region of interest" description="Disordered" evidence="1">
    <location>
        <begin position="1"/>
        <end position="80"/>
    </location>
</feature>
<name>A0AAJ5YZD6_9BASI</name>
<feature type="compositionally biased region" description="Polar residues" evidence="1">
    <location>
        <begin position="290"/>
        <end position="301"/>
    </location>
</feature>
<feature type="compositionally biased region" description="Basic and acidic residues" evidence="1">
    <location>
        <begin position="1002"/>
        <end position="1015"/>
    </location>
</feature>
<feature type="compositionally biased region" description="Polar residues" evidence="1">
    <location>
        <begin position="459"/>
        <end position="486"/>
    </location>
</feature>
<dbReference type="AlphaFoldDB" id="A0AAJ5YZD6"/>
<feature type="compositionally biased region" description="Polar residues" evidence="1">
    <location>
        <begin position="500"/>
        <end position="516"/>
    </location>
</feature>
<feature type="region of interest" description="Disordered" evidence="1">
    <location>
        <begin position="958"/>
        <end position="1024"/>
    </location>
</feature>
<feature type="compositionally biased region" description="Low complexity" evidence="1">
    <location>
        <begin position="640"/>
        <end position="654"/>
    </location>
</feature>
<feature type="compositionally biased region" description="Polar residues" evidence="1">
    <location>
        <begin position="335"/>
        <end position="347"/>
    </location>
</feature>
<feature type="compositionally biased region" description="Polar residues" evidence="1">
    <location>
        <begin position="710"/>
        <end position="752"/>
    </location>
</feature>
<evidence type="ECO:0000313" key="2">
    <source>
        <dbReference type="EMBL" id="WFD15268.1"/>
    </source>
</evidence>
<feature type="compositionally biased region" description="Polar residues" evidence="1">
    <location>
        <begin position="765"/>
        <end position="809"/>
    </location>
</feature>
<feature type="region of interest" description="Disordered" evidence="1">
    <location>
        <begin position="258"/>
        <end position="569"/>
    </location>
</feature>
<feature type="compositionally biased region" description="Low complexity" evidence="1">
    <location>
        <begin position="1"/>
        <end position="20"/>
    </location>
</feature>